<dbReference type="InterPro" id="IPR028994">
    <property type="entry name" value="Integrin_alpha_N"/>
</dbReference>
<evidence type="ECO:0000259" key="4">
    <source>
        <dbReference type="PROSITE" id="PS51841"/>
    </source>
</evidence>
<dbReference type="PROSITE" id="PS51841">
    <property type="entry name" value="LTD"/>
    <property type="match status" value="2"/>
</dbReference>
<evidence type="ECO:0000313" key="6">
    <source>
        <dbReference type="Proteomes" id="UP000316598"/>
    </source>
</evidence>
<evidence type="ECO:0000256" key="2">
    <source>
        <dbReference type="ARBA" id="ARBA00022737"/>
    </source>
</evidence>
<dbReference type="InterPro" id="IPR038081">
    <property type="entry name" value="CalX-like_sf"/>
</dbReference>
<dbReference type="Pfam" id="PF17963">
    <property type="entry name" value="Big_9"/>
    <property type="match status" value="1"/>
</dbReference>
<dbReference type="Pfam" id="PF00932">
    <property type="entry name" value="LTD"/>
    <property type="match status" value="2"/>
</dbReference>
<dbReference type="PANTHER" id="PTHR36220">
    <property type="entry name" value="UNNAMED PRODUCT"/>
    <property type="match status" value="1"/>
</dbReference>
<feature type="domain" description="LTD" evidence="4">
    <location>
        <begin position="1239"/>
        <end position="1426"/>
    </location>
</feature>
<dbReference type="InterPro" id="IPR011043">
    <property type="entry name" value="Gal_Oxase/kelch_b-propeller"/>
</dbReference>
<dbReference type="Proteomes" id="UP000316598">
    <property type="component" value="Unassembled WGS sequence"/>
</dbReference>
<evidence type="ECO:0000313" key="5">
    <source>
        <dbReference type="EMBL" id="TWT54226.1"/>
    </source>
</evidence>
<dbReference type="SMART" id="SM00191">
    <property type="entry name" value="Int_alpha"/>
    <property type="match status" value="5"/>
</dbReference>
<dbReference type="Pfam" id="PF14312">
    <property type="entry name" value="FG-GAP_2"/>
    <property type="match status" value="7"/>
</dbReference>
<dbReference type="OrthoDB" id="291134at2"/>
<evidence type="ECO:0000256" key="3">
    <source>
        <dbReference type="ARBA" id="ARBA00023180"/>
    </source>
</evidence>
<organism evidence="5 6">
    <name type="scientific">Rubripirellula amarantea</name>
    <dbReference type="NCBI Taxonomy" id="2527999"/>
    <lineage>
        <taxon>Bacteria</taxon>
        <taxon>Pseudomonadati</taxon>
        <taxon>Planctomycetota</taxon>
        <taxon>Planctomycetia</taxon>
        <taxon>Pirellulales</taxon>
        <taxon>Pirellulaceae</taxon>
        <taxon>Rubripirellula</taxon>
    </lineage>
</organism>
<dbReference type="InterPro" id="IPR013517">
    <property type="entry name" value="FG-GAP"/>
</dbReference>
<keyword evidence="1" id="KW-0732">Signal</keyword>
<reference evidence="5 6" key="1">
    <citation type="submission" date="2019-02" db="EMBL/GenBank/DDBJ databases">
        <title>Deep-cultivation of Planctomycetes and their phenomic and genomic characterization uncovers novel biology.</title>
        <authorList>
            <person name="Wiegand S."/>
            <person name="Jogler M."/>
            <person name="Boedeker C."/>
            <person name="Pinto D."/>
            <person name="Vollmers J."/>
            <person name="Rivas-Marin E."/>
            <person name="Kohn T."/>
            <person name="Peeters S.H."/>
            <person name="Heuer A."/>
            <person name="Rast P."/>
            <person name="Oberbeckmann S."/>
            <person name="Bunk B."/>
            <person name="Jeske O."/>
            <person name="Meyerdierks A."/>
            <person name="Storesund J.E."/>
            <person name="Kallscheuer N."/>
            <person name="Luecker S."/>
            <person name="Lage O.M."/>
            <person name="Pohl T."/>
            <person name="Merkel B.J."/>
            <person name="Hornburger P."/>
            <person name="Mueller R.-W."/>
            <person name="Bruemmer F."/>
            <person name="Labrenz M."/>
            <person name="Spormann A.M."/>
            <person name="Op Den Camp H."/>
            <person name="Overmann J."/>
            <person name="Amann R."/>
            <person name="Jetten M.S.M."/>
            <person name="Mascher T."/>
            <person name="Medema M.H."/>
            <person name="Devos D.P."/>
            <person name="Kaster A.-K."/>
            <person name="Ovreas L."/>
            <person name="Rohde M."/>
            <person name="Galperin M.Y."/>
            <person name="Jogler C."/>
        </authorList>
    </citation>
    <scope>NUCLEOTIDE SEQUENCE [LARGE SCALE GENOMIC DNA]</scope>
    <source>
        <strain evidence="5 6">Pla22</strain>
    </source>
</reference>
<dbReference type="PANTHER" id="PTHR36220:SF1">
    <property type="entry name" value="GAMMA TUBULIN COMPLEX COMPONENT C-TERMINAL DOMAIN-CONTAINING PROTEIN"/>
    <property type="match status" value="1"/>
</dbReference>
<protein>
    <recommendedName>
        <fullName evidence="4">LTD domain-containing protein</fullName>
    </recommendedName>
</protein>
<sequence>MIDHALPCAKEAMEVNTRKVLKPHSTPLSNEENMRGLSRILQALPTNFKRSSSERLRPARRSRRRQIIEQLESRQLLAGDLFISEYIEGSSNNKAIELYNNSGATLSLDGYSLYKSNNGGTSDATITFSATDEIAAGDVFVIANPSSTQAILDEADMTNSNISHNGDDAYQLLQGTTVIDTFGVVGEDPGSAWTDGSLGTANRTLVRKGSIDEGNPAGFNPITNLTAEWNGFPQDTFSDLGSHTVGGLPTSSFVLINEILYDVPGNDGPSEYVELRGEANTAIASGTYLLDVEGDSDSGFGIGKVSNRFDLSGLEFGSNGLLVLSQLGSGYTIDAASNSLVSTTDDFGGFSFFASDQDNPAQAGSNELENATNSFLLVSSPVTIDADDFGDDLDANDDGILDGSIVANWTLLDSIGINDGGAGDVVYSVPAFTLAGGSTGYVGRVGNSTGNTVNDWFVGEVSGTAPNFSVTGTSLNHIGATNPGDAPGGLVITESNGSTVVTEGGSTDSVDIVLDKAPTANVVVTISSADGEVTPGSTSLTFTPADWNTPQTLTFTAVDDSDLEGGQLSSIDFALASGDGAFDGLTQSLSVSVIDDDVNFKINELRISHQSKDDDSNNFIELYETGGAAGLSTDGLTLLAVTSESDTAVPPSFTAGDLNFAFDLTGGFTDANGFFLLQDDGAASPLVPGDIAANFDFFGSPSTFLLVSGYTGPLGSFISGTDLDTDETEGGDGIFDVTPWDSILDAVSLDDNDNVAPAAKNYAITDPGVTGGSVVVSTDGFTPAAAARAVDGTGAFQLTAGADTFADDSNDTPGSTNVPVFEIVETGDTTGVVEGGPTDTFSIRLLTAPTANVIFTFTIADGQTTTSTNSITFTPSNFGTAQTVTVTAVDDVDDTEGLHSGVISITSSSTDPKFDALSVSDINVAIADNAVASTNLKINEARISHSTADNASNNFIELFDTTAGAATSSDGLTLVVVSGAFNPGLIDFAFPLDGGLTDDDGFLLLHDDGSDAGILKDVGDLEFPSLDLFGSPQSLFLVSGFTGTAGTDLDPGDDGILDTQPWVTVFDSVSLDVAANSAFKYGTSTTVNSTDDNAPSGIRRVPDGTGNFLSLSFADEGQDTPGFTNVLPAAIRIVDADEDTNPGTDADLNLSENGLTDSFAVVLDAAPTATITVTLDPDANVGLNGSPSDQAITLTFTTSNWFTPQTVTVAAEDDAADEGDHQGLISVSATGDVDYAALTPPDVTASIVDNDNVNHAVVINEVLKDPAPSSEFDPLPSDPDYNLYSGDANGDGTFSPTQDEFVEVLNTGTSTIDISGWTLSDAAGVKHEFLAGTTLAAGQAIVVFGGGTLGTYGNSLAQTASSGGLGLSNDGDSVTLFDTVRTLDFMSWAVDDNEDLLFNDGEDQSLARLQADGTGDFLDSEFSAGQFLQTPGLTNTDGIEFEIGASLIVAESDGSTDVTEGDAVGDTVAFSFTGTPTSTVTVTLTPTDSQIDLGAGAGVATTLTFNSGNAGTPQSVTVVADDDSAVEGTHASAFSVAITSSDTQFDALTSPDIAVTISDNDSAPQTTSVAINEFRVNSSGGSITDFVELIGDPDSGFTGYSLVLISGEFSPGSIDDIVDLSSGFTDANGFLLVTDDGTSVATDPGDVLDASFNPFGSPQTILVVDGLSPTAVAGDDLDTDNDGTFDIVPWTSILASLSIVDGDANADVNYSAEVFGPDGNFTPAGGYRTTDETGPFALLNFADAELDTAGETNELPPIPTFIAIDDVADTDVNTPVDVNVLLNDLPDGQTQILSTTDGANGIATIGSGGVITYTPDNGFVGSDSFDYTITLNDVELTNSAASGGDRFGNAVAIDGDYAVVGSFLDDPNGVNSAGSAFIYHRTDDTTWTQVAELSGDGAPNGVAAQFGYSVAIDGDTVAVSAQRDRENGFQAGAVYIFNRNEGGADNWGQVSKVAGSDTVKRDLFGRSLALSGDTLVVGASVADPVGLSSGAAYVFERDLGGVENWGQSMKLVASDGEAGDRFGQTVSIDGDLIAVGAFQYDGTASNTGAAYIFARDNGGADNWGEEAIIEAADGLANDHFAYALSIDGTRVAIGSRFDDEGGLNQLGSVYLFDQNEGGAGNWGQVTKLLASDGVAGDRLGYSVDLSGDRLVAGAIGSDIGGVASGNAYLFENVGGTWMQTRVLNNDEVTTADEYGIAVAVDASVAVVGSWLDNRPSNNTGGAYVFDLRTSTATVDVEVAEIAAASSEQPLLSWTSEDDDDDEFQWQAEAVDEAILAEL</sequence>
<comment type="caution">
    <text evidence="5">The sequence shown here is derived from an EMBL/GenBank/DDBJ whole genome shotgun (WGS) entry which is preliminary data.</text>
</comment>
<feature type="domain" description="LTD" evidence="4">
    <location>
        <begin position="72"/>
        <end position="186"/>
    </location>
</feature>
<name>A0A5C5WU60_9BACT</name>
<dbReference type="Gene3D" id="2.130.10.130">
    <property type="entry name" value="Integrin alpha, N-terminal"/>
    <property type="match status" value="1"/>
</dbReference>
<dbReference type="Gene3D" id="2.60.40.3440">
    <property type="match status" value="1"/>
</dbReference>
<dbReference type="SUPFAM" id="SSF74853">
    <property type="entry name" value="Lamin A/C globular tail domain"/>
    <property type="match status" value="2"/>
</dbReference>
<dbReference type="PROSITE" id="PS51470">
    <property type="entry name" value="FG_GAP"/>
    <property type="match status" value="2"/>
</dbReference>
<keyword evidence="3" id="KW-0325">Glycoprotein</keyword>
<dbReference type="InterPro" id="IPR013519">
    <property type="entry name" value="Int_alpha_beta-p"/>
</dbReference>
<dbReference type="SUPFAM" id="SSF50965">
    <property type="entry name" value="Galactose oxidase, central domain"/>
    <property type="match status" value="1"/>
</dbReference>
<dbReference type="EMBL" id="SJPI01000001">
    <property type="protein sequence ID" value="TWT54226.1"/>
    <property type="molecule type" value="Genomic_DNA"/>
</dbReference>
<dbReference type="InterPro" id="IPR036415">
    <property type="entry name" value="Lamin_tail_dom_sf"/>
</dbReference>
<gene>
    <name evidence="5" type="ORF">Pla22_18610</name>
</gene>
<keyword evidence="2" id="KW-0677">Repeat</keyword>
<keyword evidence="6" id="KW-1185">Reference proteome</keyword>
<accession>A0A5C5WU60</accession>
<evidence type="ECO:0000256" key="1">
    <source>
        <dbReference type="ARBA" id="ARBA00022729"/>
    </source>
</evidence>
<dbReference type="Gene3D" id="2.60.40.1260">
    <property type="entry name" value="Lamin Tail domain"/>
    <property type="match status" value="1"/>
</dbReference>
<proteinExistence type="predicted"/>
<dbReference type="InterPro" id="IPR001322">
    <property type="entry name" value="Lamin_tail_dom"/>
</dbReference>
<dbReference type="SUPFAM" id="SSF141072">
    <property type="entry name" value="CalX-like"/>
    <property type="match status" value="1"/>
</dbReference>